<evidence type="ECO:0000313" key="2">
    <source>
        <dbReference type="Proteomes" id="UP000295097"/>
    </source>
</evidence>
<dbReference type="AlphaFoldDB" id="A0A4R3ND86"/>
<reference evidence="1 2" key="1">
    <citation type="submission" date="2019-03" db="EMBL/GenBank/DDBJ databases">
        <title>Freshwater and sediment microbial communities from various areas in North America, analyzing microbe dynamics in response to fracking.</title>
        <authorList>
            <person name="Lamendella R."/>
        </authorList>
    </citation>
    <scope>NUCLEOTIDE SEQUENCE [LARGE SCALE GENOMIC DNA]</scope>
    <source>
        <strain evidence="1 2">175.2</strain>
    </source>
</reference>
<dbReference type="EMBL" id="SMAR01000055">
    <property type="protein sequence ID" value="TCT28932.1"/>
    <property type="molecule type" value="Genomic_DNA"/>
</dbReference>
<organism evidence="1 2">
    <name type="scientific">Martelella mediterranea</name>
    <dbReference type="NCBI Taxonomy" id="293089"/>
    <lineage>
        <taxon>Bacteria</taxon>
        <taxon>Pseudomonadati</taxon>
        <taxon>Pseudomonadota</taxon>
        <taxon>Alphaproteobacteria</taxon>
        <taxon>Hyphomicrobiales</taxon>
        <taxon>Aurantimonadaceae</taxon>
        <taxon>Martelella</taxon>
    </lineage>
</organism>
<dbReference type="Proteomes" id="UP000295097">
    <property type="component" value="Unassembled WGS sequence"/>
</dbReference>
<keyword evidence="2" id="KW-1185">Reference proteome</keyword>
<protein>
    <submittedName>
        <fullName evidence="1">Uncharacterized protein</fullName>
    </submittedName>
</protein>
<gene>
    <name evidence="1" type="ORF">EDC90_105514</name>
</gene>
<sequence>MEENIDERGLLRSINAGEDKTGMLKQQIKLLADTRELFRSQYFNMGTRRLSELLDNEEEYYSRQAELVQLRSEIVADRLHCAVRSRQLRSMLDLEAHQIYGFPLSMDMI</sequence>
<proteinExistence type="predicted"/>
<name>A0A4R3ND86_9HYPH</name>
<accession>A0A4R3ND86</accession>
<comment type="caution">
    <text evidence="1">The sequence shown here is derived from an EMBL/GenBank/DDBJ whole genome shotgun (WGS) entry which is preliminary data.</text>
</comment>
<evidence type="ECO:0000313" key="1">
    <source>
        <dbReference type="EMBL" id="TCT28932.1"/>
    </source>
</evidence>